<evidence type="ECO:0000256" key="2">
    <source>
        <dbReference type="PROSITE-ProRule" id="PRU01240"/>
    </source>
</evidence>
<reference evidence="5" key="1">
    <citation type="journal article" date="2019" name="Int. J. Syst. Evol. Microbiol.">
        <title>The Global Catalogue of Microorganisms (GCM) 10K type strain sequencing project: providing services to taxonomists for standard genome sequencing and annotation.</title>
        <authorList>
            <consortium name="The Broad Institute Genomics Platform"/>
            <consortium name="The Broad Institute Genome Sequencing Center for Infectious Disease"/>
            <person name="Wu L."/>
            <person name="Ma J."/>
        </authorList>
    </citation>
    <scope>NUCLEOTIDE SEQUENCE [LARGE SCALE GENOMIC DNA]</scope>
    <source>
        <strain evidence="5">KCTC 52490</strain>
    </source>
</reference>
<accession>A0ABW6AIT5</accession>
<protein>
    <submittedName>
        <fullName evidence="4">S8 family serine peptidase</fullName>
    </submittedName>
</protein>
<evidence type="ECO:0000313" key="5">
    <source>
        <dbReference type="Proteomes" id="UP001597512"/>
    </source>
</evidence>
<evidence type="ECO:0000259" key="3">
    <source>
        <dbReference type="Pfam" id="PF00082"/>
    </source>
</evidence>
<proteinExistence type="inferred from homology"/>
<dbReference type="PANTHER" id="PTHR43399">
    <property type="entry name" value="SUBTILISIN-RELATED"/>
    <property type="match status" value="1"/>
</dbReference>
<evidence type="ECO:0000313" key="4">
    <source>
        <dbReference type="EMBL" id="MFD2934422.1"/>
    </source>
</evidence>
<dbReference type="SUPFAM" id="SSF52743">
    <property type="entry name" value="Subtilisin-like"/>
    <property type="match status" value="1"/>
</dbReference>
<keyword evidence="5" id="KW-1185">Reference proteome</keyword>
<evidence type="ECO:0000256" key="1">
    <source>
        <dbReference type="ARBA" id="ARBA00011073"/>
    </source>
</evidence>
<dbReference type="PROSITE" id="PS51892">
    <property type="entry name" value="SUBTILASE"/>
    <property type="match status" value="1"/>
</dbReference>
<comment type="similarity">
    <text evidence="1 2">Belongs to the peptidase S8 family.</text>
</comment>
<gene>
    <name evidence="4" type="ORF">ACFS25_11570</name>
</gene>
<organism evidence="4 5">
    <name type="scientific">Spirosoma flavum</name>
    <dbReference type="NCBI Taxonomy" id="2048557"/>
    <lineage>
        <taxon>Bacteria</taxon>
        <taxon>Pseudomonadati</taxon>
        <taxon>Bacteroidota</taxon>
        <taxon>Cytophagia</taxon>
        <taxon>Cytophagales</taxon>
        <taxon>Cytophagaceae</taxon>
        <taxon>Spirosoma</taxon>
    </lineage>
</organism>
<dbReference type="EMBL" id="JBHUOM010000002">
    <property type="protein sequence ID" value="MFD2934422.1"/>
    <property type="molecule type" value="Genomic_DNA"/>
</dbReference>
<dbReference type="Pfam" id="PF00082">
    <property type="entry name" value="Peptidase_S8"/>
    <property type="match status" value="1"/>
</dbReference>
<dbReference type="PANTHER" id="PTHR43399:SF4">
    <property type="entry name" value="CELL WALL-ASSOCIATED PROTEASE"/>
    <property type="match status" value="1"/>
</dbReference>
<comment type="caution">
    <text evidence="2">Lacks conserved residue(s) required for the propagation of feature annotation.</text>
</comment>
<dbReference type="RefSeq" id="WP_381500240.1">
    <property type="nucleotide sequence ID" value="NZ_JBHUOM010000002.1"/>
</dbReference>
<sequence>MYLFAFPEKNSHYGQGTQRPFRLQRTSFSNFGSSVDVCAYGVRIKSTYKDGTYATLSGTSMVAPHVTGLLFIRDAKLPTHGTVTGDTDGTSDPMAGE</sequence>
<dbReference type="InterPro" id="IPR036852">
    <property type="entry name" value="Peptidase_S8/S53_dom_sf"/>
</dbReference>
<comment type="caution">
    <text evidence="4">The sequence shown here is derived from an EMBL/GenBank/DDBJ whole genome shotgun (WGS) entry which is preliminary data.</text>
</comment>
<feature type="domain" description="Peptidase S8/S53" evidence="3">
    <location>
        <begin position="24"/>
        <end position="70"/>
    </location>
</feature>
<dbReference type="Gene3D" id="3.40.50.200">
    <property type="entry name" value="Peptidase S8/S53 domain"/>
    <property type="match status" value="1"/>
</dbReference>
<dbReference type="InterPro" id="IPR051048">
    <property type="entry name" value="Peptidase_S8/S53_subtilisin"/>
</dbReference>
<name>A0ABW6AIT5_9BACT</name>
<dbReference type="InterPro" id="IPR000209">
    <property type="entry name" value="Peptidase_S8/S53_dom"/>
</dbReference>
<dbReference type="Proteomes" id="UP001597512">
    <property type="component" value="Unassembled WGS sequence"/>
</dbReference>